<keyword evidence="5" id="KW-1185">Reference proteome</keyword>
<sequence length="626" mass="72108">MTSMIEPMDVDSSFQDDGEDEVDTHSNIFGDDENSSYSSTLFIPENRYENKGGTFTTGIDIFSKDEQQKMIERAKRFGLKNEENSPMLVQEHDLYTSMGIDEDNESNKYVRFNVLHMRGTENMSTKDVFEYFGTYAPSSIEWINDVSCNIVWLDKISAARALLGLSKKIVGLGEKNEKHLTKKLDENNSEGENNSPNDSSIDIEKNNQSGNDNGETKDNTISVNDIDFPLPPGVWRKGIDCSKSKTIILRFATNSDKKQQHSEKLSDYYKKYGNPNFGGMKGILTDSRKRMYKQTRSNKKRQISETDNINNSKRMKNPWGTLSETWGANDSVENDFVRRTRPNDNRNDVIPERGSIKDRLGMKNPSKEVVINDDSECEESSDSDSDSEWNKRSKVLRMRMHADDEEEKVQKKRLKQLTKKIQKEMSSAPDLRSRLGRSKPQMYHDPIQVIVTNTPERYRNTKQEIIEENDEGDEVDEIVTRTFEIEEEEKEEGEWEEEDTSNVQDVTVDEVTDQQQDQQIDDEDQGEEEESSNDSSSDISEKEIQGPQGSVIKVIPRVKPRVASTVWARLNQNAQNRDSSKSDRRDLRETLKGDLRYRLGHHNRERSPLRIEVKNDKYSQNNSESE</sequence>
<reference evidence="4" key="2">
    <citation type="submission" date="2023-03" db="EMBL/GenBank/DDBJ databases">
        <authorList>
            <person name="Inwood S.N."/>
            <person name="Skelly J.G."/>
            <person name="Guhlin J."/>
            <person name="Harrop T.W.R."/>
            <person name="Goldson S.G."/>
            <person name="Dearden P.K."/>
        </authorList>
    </citation>
    <scope>NUCLEOTIDE SEQUENCE</scope>
    <source>
        <strain evidence="4">Irish</strain>
        <tissue evidence="4">Whole body</tissue>
    </source>
</reference>
<dbReference type="InterPro" id="IPR019416">
    <property type="entry name" value="NCBP3"/>
</dbReference>
<feature type="region of interest" description="Disordered" evidence="3">
    <location>
        <begin position="181"/>
        <end position="224"/>
    </location>
</feature>
<feature type="compositionally biased region" description="Low complexity" evidence="3">
    <location>
        <begin position="190"/>
        <end position="200"/>
    </location>
</feature>
<comment type="caution">
    <text evidence="4">The sequence shown here is derived from an EMBL/GenBank/DDBJ whole genome shotgun (WGS) entry which is preliminary data.</text>
</comment>
<feature type="compositionally biased region" description="Acidic residues" evidence="3">
    <location>
        <begin position="519"/>
        <end position="532"/>
    </location>
</feature>
<feature type="compositionally biased region" description="Polar residues" evidence="3">
    <location>
        <begin position="206"/>
        <end position="223"/>
    </location>
</feature>
<feature type="region of interest" description="Disordered" evidence="3">
    <location>
        <begin position="338"/>
        <end position="392"/>
    </location>
</feature>
<feature type="region of interest" description="Disordered" evidence="3">
    <location>
        <begin position="465"/>
        <end position="557"/>
    </location>
</feature>
<feature type="compositionally biased region" description="Basic and acidic residues" evidence="3">
    <location>
        <begin position="578"/>
        <end position="597"/>
    </location>
</feature>
<reference evidence="4" key="1">
    <citation type="journal article" date="2023" name="bioRxiv">
        <title>Scaffold-level genome assemblies of two parasitoid biocontrol wasps reveal the parthenogenesis mechanism and an associated novel virus.</title>
        <authorList>
            <person name="Inwood S."/>
            <person name="Skelly J."/>
            <person name="Guhlin J."/>
            <person name="Harrop T."/>
            <person name="Goldson S."/>
            <person name="Dearden P."/>
        </authorList>
    </citation>
    <scope>NUCLEOTIDE SEQUENCE</scope>
    <source>
        <strain evidence="4">Irish</strain>
        <tissue evidence="4">Whole body</tissue>
    </source>
</reference>
<feature type="region of interest" description="Disordered" evidence="3">
    <location>
        <begin position="1"/>
        <end position="31"/>
    </location>
</feature>
<dbReference type="Pfam" id="PF10309">
    <property type="entry name" value="NCBP3"/>
    <property type="match status" value="1"/>
</dbReference>
<evidence type="ECO:0000313" key="4">
    <source>
        <dbReference type="EMBL" id="KAK0160843.1"/>
    </source>
</evidence>
<organism evidence="4 5">
    <name type="scientific">Microctonus aethiopoides</name>
    <dbReference type="NCBI Taxonomy" id="144406"/>
    <lineage>
        <taxon>Eukaryota</taxon>
        <taxon>Metazoa</taxon>
        <taxon>Ecdysozoa</taxon>
        <taxon>Arthropoda</taxon>
        <taxon>Hexapoda</taxon>
        <taxon>Insecta</taxon>
        <taxon>Pterygota</taxon>
        <taxon>Neoptera</taxon>
        <taxon>Endopterygota</taxon>
        <taxon>Hymenoptera</taxon>
        <taxon>Apocrita</taxon>
        <taxon>Ichneumonoidea</taxon>
        <taxon>Braconidae</taxon>
        <taxon>Euphorinae</taxon>
        <taxon>Microctonus</taxon>
    </lineage>
</organism>
<proteinExistence type="inferred from homology"/>
<comment type="similarity">
    <text evidence="1">Belongs to the NCBP3 family.</text>
</comment>
<dbReference type="GO" id="GO:0000340">
    <property type="term" value="F:RNA 7-methylguanosine cap binding"/>
    <property type="evidence" value="ECO:0007669"/>
    <property type="project" value="InterPro"/>
</dbReference>
<dbReference type="AlphaFoldDB" id="A0AA39F1M5"/>
<gene>
    <name evidence="4" type="ORF">PV328_008209</name>
</gene>
<feature type="compositionally biased region" description="Acidic residues" evidence="3">
    <location>
        <begin position="466"/>
        <end position="477"/>
    </location>
</feature>
<feature type="compositionally biased region" description="Acidic residues" evidence="3">
    <location>
        <begin position="371"/>
        <end position="387"/>
    </location>
</feature>
<feature type="compositionally biased region" description="Acidic residues" evidence="3">
    <location>
        <begin position="485"/>
        <end position="500"/>
    </location>
</feature>
<evidence type="ECO:0000256" key="3">
    <source>
        <dbReference type="SAM" id="MobiDB-lite"/>
    </source>
</evidence>
<accession>A0AA39F1M5</accession>
<dbReference type="PANTHER" id="PTHR16291:SF0">
    <property type="entry name" value="NUCLEAR CAP-BINDING PROTEIN SUBUNIT 3"/>
    <property type="match status" value="1"/>
</dbReference>
<evidence type="ECO:0000256" key="1">
    <source>
        <dbReference type="ARBA" id="ARBA00006069"/>
    </source>
</evidence>
<dbReference type="EMBL" id="JAQQBS010001423">
    <property type="protein sequence ID" value="KAK0160843.1"/>
    <property type="molecule type" value="Genomic_DNA"/>
</dbReference>
<feature type="region of interest" description="Disordered" evidence="3">
    <location>
        <begin position="295"/>
        <end position="326"/>
    </location>
</feature>
<name>A0AA39F1M5_9HYME</name>
<feature type="compositionally biased region" description="Basic and acidic residues" evidence="3">
    <location>
        <begin position="605"/>
        <end position="617"/>
    </location>
</feature>
<feature type="compositionally biased region" description="Basic and acidic residues" evidence="3">
    <location>
        <begin position="338"/>
        <end position="361"/>
    </location>
</feature>
<feature type="region of interest" description="Disordered" evidence="3">
    <location>
        <begin position="569"/>
        <end position="626"/>
    </location>
</feature>
<protein>
    <recommendedName>
        <fullName evidence="2">Nuclear cap-binding protein subunit 3</fullName>
    </recommendedName>
</protein>
<evidence type="ECO:0000313" key="5">
    <source>
        <dbReference type="Proteomes" id="UP001168990"/>
    </source>
</evidence>
<dbReference type="GO" id="GO:0003729">
    <property type="term" value="F:mRNA binding"/>
    <property type="evidence" value="ECO:0007669"/>
    <property type="project" value="InterPro"/>
</dbReference>
<dbReference type="Proteomes" id="UP001168990">
    <property type="component" value="Unassembled WGS sequence"/>
</dbReference>
<evidence type="ECO:0000256" key="2">
    <source>
        <dbReference type="ARBA" id="ARBA00019876"/>
    </source>
</evidence>
<dbReference type="GO" id="GO:0005634">
    <property type="term" value="C:nucleus"/>
    <property type="evidence" value="ECO:0007669"/>
    <property type="project" value="TreeGrafter"/>
</dbReference>
<dbReference type="PANTHER" id="PTHR16291">
    <property type="entry name" value="NUCLEAR CAP-BINDING PROTEIN SUBUNIT 3"/>
    <property type="match status" value="1"/>
</dbReference>